<evidence type="ECO:0000313" key="9">
    <source>
        <dbReference type="Proteomes" id="UP000219669"/>
    </source>
</evidence>
<dbReference type="InterPro" id="IPR000086">
    <property type="entry name" value="NUDIX_hydrolase_dom"/>
</dbReference>
<keyword evidence="4" id="KW-0378">Hydrolase</keyword>
<reference evidence="8 9" key="1">
    <citation type="submission" date="2017-09" db="EMBL/GenBank/DDBJ databases">
        <authorList>
            <person name="Ehlers B."/>
            <person name="Leendertz F.H."/>
        </authorList>
    </citation>
    <scope>NUCLEOTIDE SEQUENCE [LARGE SCALE GENOMIC DNA]</scope>
    <source>
        <strain evidence="8 9">DSM 16848</strain>
    </source>
</reference>
<organism evidence="8 9">
    <name type="scientific">Alysiella filiformis DSM 16848</name>
    <dbReference type="NCBI Taxonomy" id="1120981"/>
    <lineage>
        <taxon>Bacteria</taxon>
        <taxon>Pseudomonadati</taxon>
        <taxon>Pseudomonadota</taxon>
        <taxon>Betaproteobacteria</taxon>
        <taxon>Neisseriales</taxon>
        <taxon>Neisseriaceae</taxon>
        <taxon>Alysiella</taxon>
    </lineage>
</organism>
<keyword evidence="3" id="KW-0479">Metal-binding</keyword>
<comment type="cofactor">
    <cofactor evidence="2">
        <name>Mg(2+)</name>
        <dbReference type="ChEBI" id="CHEBI:18420"/>
    </cofactor>
</comment>
<keyword evidence="9" id="KW-1185">Reference proteome</keyword>
<dbReference type="Gene3D" id="3.90.79.10">
    <property type="entry name" value="Nucleoside Triphosphate Pyrophosphohydrolase"/>
    <property type="match status" value="1"/>
</dbReference>
<dbReference type="PROSITE" id="PS51462">
    <property type="entry name" value="NUDIX"/>
    <property type="match status" value="1"/>
</dbReference>
<keyword evidence="5" id="KW-0460">Magnesium</keyword>
<accession>A0A286EDF6</accession>
<dbReference type="PANTHER" id="PTHR12992:SF11">
    <property type="entry name" value="MITOCHONDRIAL COENZYME A DIPHOSPHATASE NUDT8"/>
    <property type="match status" value="1"/>
</dbReference>
<dbReference type="InterPro" id="IPR015797">
    <property type="entry name" value="NUDIX_hydrolase-like_dom_sf"/>
</dbReference>
<dbReference type="Proteomes" id="UP000219669">
    <property type="component" value="Unassembled WGS sequence"/>
</dbReference>
<dbReference type="GO" id="GO:0010945">
    <property type="term" value="F:coenzyme A diphosphatase activity"/>
    <property type="evidence" value="ECO:0007669"/>
    <property type="project" value="InterPro"/>
</dbReference>
<evidence type="ECO:0000256" key="1">
    <source>
        <dbReference type="ARBA" id="ARBA00001936"/>
    </source>
</evidence>
<dbReference type="PANTHER" id="PTHR12992">
    <property type="entry name" value="NUDIX HYDROLASE"/>
    <property type="match status" value="1"/>
</dbReference>
<dbReference type="CDD" id="cd03426">
    <property type="entry name" value="NUDIX_CoAse_Nudt7"/>
    <property type="match status" value="1"/>
</dbReference>
<dbReference type="RefSeq" id="WP_224446347.1">
    <property type="nucleotide sequence ID" value="NZ_CP083931.1"/>
</dbReference>
<name>A0A286EDF6_9NEIS</name>
<evidence type="ECO:0000256" key="4">
    <source>
        <dbReference type="ARBA" id="ARBA00022801"/>
    </source>
</evidence>
<comment type="cofactor">
    <cofactor evidence="1">
        <name>Mn(2+)</name>
        <dbReference type="ChEBI" id="CHEBI:29035"/>
    </cofactor>
</comment>
<sequence length="207" mass="22662">MMIFNEDDLSDFLAYCVSVPIVSRLQQRSQTLCSPQHRAAAVLIGIAPHAKTGAWQILLTRRAETLRHHTGQIAFAGGKCDPNDPSPIATALRETFEETGISPNVWRVSGCLPVCCTPSGYAITPVLAHCDRLPETQANAQEVAEIFWLPLDVAVDASRYTSRANLPALPHLHYDIWGATALMLHYLAECWSAKSDSILDKRAGKIG</sequence>
<dbReference type="SUPFAM" id="SSF55811">
    <property type="entry name" value="Nudix"/>
    <property type="match status" value="1"/>
</dbReference>
<dbReference type="GO" id="GO:0046872">
    <property type="term" value="F:metal ion binding"/>
    <property type="evidence" value="ECO:0007669"/>
    <property type="project" value="UniProtKB-KW"/>
</dbReference>
<evidence type="ECO:0000256" key="3">
    <source>
        <dbReference type="ARBA" id="ARBA00022723"/>
    </source>
</evidence>
<evidence type="ECO:0000256" key="6">
    <source>
        <dbReference type="ARBA" id="ARBA00023211"/>
    </source>
</evidence>
<protein>
    <submittedName>
        <fullName evidence="8">8-oxo-dGTP pyrophosphatase MutT, NUDIX family</fullName>
    </submittedName>
</protein>
<gene>
    <name evidence="8" type="ORF">SAMN02746062_01463</name>
</gene>
<dbReference type="EMBL" id="OCNF01000011">
    <property type="protein sequence ID" value="SOD68941.1"/>
    <property type="molecule type" value="Genomic_DNA"/>
</dbReference>
<dbReference type="Pfam" id="PF00293">
    <property type="entry name" value="NUDIX"/>
    <property type="match status" value="1"/>
</dbReference>
<keyword evidence="6" id="KW-0464">Manganese</keyword>
<evidence type="ECO:0000256" key="5">
    <source>
        <dbReference type="ARBA" id="ARBA00022842"/>
    </source>
</evidence>
<evidence type="ECO:0000313" key="8">
    <source>
        <dbReference type="EMBL" id="SOD68941.1"/>
    </source>
</evidence>
<evidence type="ECO:0000256" key="2">
    <source>
        <dbReference type="ARBA" id="ARBA00001946"/>
    </source>
</evidence>
<proteinExistence type="predicted"/>
<evidence type="ECO:0000259" key="7">
    <source>
        <dbReference type="PROSITE" id="PS51462"/>
    </source>
</evidence>
<feature type="domain" description="Nudix hydrolase" evidence="7">
    <location>
        <begin position="35"/>
        <end position="171"/>
    </location>
</feature>
<dbReference type="InterPro" id="IPR045121">
    <property type="entry name" value="CoAse"/>
</dbReference>
<dbReference type="AlphaFoldDB" id="A0A286EDF6"/>